<sequence length="151" mass="16634">CCVPSEKLSTEVRWSVFQVKLNVARCRPGRLFVTAGTQHTMARLVVVSAARSAVVYEGGAQSGLPNGIATEAKAVARIQDAVYEWLVKAAAEVLMALSGPDDVDCVVSEDDRRDYSRRRETHVSFSKVRGEHSEWADQTEAGEVEKVIRKK</sequence>
<evidence type="ECO:0000313" key="1">
    <source>
        <dbReference type="WBParaSite" id="MCU_010690-RA"/>
    </source>
</evidence>
<name>A0A5K3FRX9_MESCO</name>
<proteinExistence type="predicted"/>
<reference evidence="1" key="1">
    <citation type="submission" date="2019-11" db="UniProtKB">
        <authorList>
            <consortium name="WormBaseParasite"/>
        </authorList>
    </citation>
    <scope>IDENTIFICATION</scope>
</reference>
<dbReference type="AlphaFoldDB" id="A0A5K3FRX9"/>
<organism evidence="1">
    <name type="scientific">Mesocestoides corti</name>
    <name type="common">Flatworm</name>
    <dbReference type="NCBI Taxonomy" id="53468"/>
    <lineage>
        <taxon>Eukaryota</taxon>
        <taxon>Metazoa</taxon>
        <taxon>Spiralia</taxon>
        <taxon>Lophotrochozoa</taxon>
        <taxon>Platyhelminthes</taxon>
        <taxon>Cestoda</taxon>
        <taxon>Eucestoda</taxon>
        <taxon>Cyclophyllidea</taxon>
        <taxon>Mesocestoididae</taxon>
        <taxon>Mesocestoides</taxon>
    </lineage>
</organism>
<dbReference type="WBParaSite" id="MCU_010690-RA">
    <property type="protein sequence ID" value="MCU_010690-RA"/>
    <property type="gene ID" value="MCU_010690"/>
</dbReference>
<accession>A0A5K3FRX9</accession>
<protein>
    <submittedName>
        <fullName evidence="1">RNase_PH_C domain-containing protein</fullName>
    </submittedName>
</protein>